<dbReference type="EMBL" id="KZ505091">
    <property type="protein sequence ID" value="PKU60489.1"/>
    <property type="molecule type" value="Genomic_DNA"/>
</dbReference>
<feature type="compositionally biased region" description="Basic and acidic residues" evidence="1">
    <location>
        <begin position="69"/>
        <end position="83"/>
    </location>
</feature>
<sequence>MALSLSLSSSLLRAHARKQGEPKALSPFSALSGTDEPKKCMGELTLLFILLETARPAGSAAQRTQSESSLRETKNLNRILHEI</sequence>
<accession>A0A2I0VAQ3</accession>
<dbReference type="AlphaFoldDB" id="A0A2I0VAQ3"/>
<protein>
    <submittedName>
        <fullName evidence="2">Uncharacterized protein</fullName>
    </submittedName>
</protein>
<evidence type="ECO:0000313" key="3">
    <source>
        <dbReference type="Proteomes" id="UP000233837"/>
    </source>
</evidence>
<reference evidence="2 3" key="2">
    <citation type="journal article" date="2017" name="Nature">
        <title>The Apostasia genome and the evolution of orchids.</title>
        <authorList>
            <person name="Zhang G.Q."/>
            <person name="Liu K.W."/>
            <person name="Li Z."/>
            <person name="Lohaus R."/>
            <person name="Hsiao Y.Y."/>
            <person name="Niu S.C."/>
            <person name="Wang J.Y."/>
            <person name="Lin Y.C."/>
            <person name="Xu Q."/>
            <person name="Chen L.J."/>
            <person name="Yoshida K."/>
            <person name="Fujiwara S."/>
            <person name="Wang Z.W."/>
            <person name="Zhang Y.Q."/>
            <person name="Mitsuda N."/>
            <person name="Wang M."/>
            <person name="Liu G.H."/>
            <person name="Pecoraro L."/>
            <person name="Huang H.X."/>
            <person name="Xiao X.J."/>
            <person name="Lin M."/>
            <person name="Wu X.Y."/>
            <person name="Wu W.L."/>
            <person name="Chen Y.Y."/>
            <person name="Chang S.B."/>
            <person name="Sakamoto S."/>
            <person name="Ohme-Takagi M."/>
            <person name="Yagi M."/>
            <person name="Zeng S.J."/>
            <person name="Shen C.Y."/>
            <person name="Yeh C.M."/>
            <person name="Luo Y.B."/>
            <person name="Tsai W.C."/>
            <person name="Van de Peer Y."/>
            <person name="Liu Z.J."/>
        </authorList>
    </citation>
    <scope>NUCLEOTIDE SEQUENCE [LARGE SCALE GENOMIC DNA]</scope>
    <source>
        <tissue evidence="2">The whole plant</tissue>
    </source>
</reference>
<evidence type="ECO:0000313" key="2">
    <source>
        <dbReference type="EMBL" id="PKU60489.1"/>
    </source>
</evidence>
<evidence type="ECO:0000256" key="1">
    <source>
        <dbReference type="SAM" id="MobiDB-lite"/>
    </source>
</evidence>
<keyword evidence="3" id="KW-1185">Reference proteome</keyword>
<dbReference type="Proteomes" id="UP000233837">
    <property type="component" value="Unassembled WGS sequence"/>
</dbReference>
<feature type="region of interest" description="Disordered" evidence="1">
    <location>
        <begin position="16"/>
        <end position="36"/>
    </location>
</feature>
<organism evidence="2 3">
    <name type="scientific">Dendrobium catenatum</name>
    <dbReference type="NCBI Taxonomy" id="906689"/>
    <lineage>
        <taxon>Eukaryota</taxon>
        <taxon>Viridiplantae</taxon>
        <taxon>Streptophyta</taxon>
        <taxon>Embryophyta</taxon>
        <taxon>Tracheophyta</taxon>
        <taxon>Spermatophyta</taxon>
        <taxon>Magnoliopsida</taxon>
        <taxon>Liliopsida</taxon>
        <taxon>Asparagales</taxon>
        <taxon>Orchidaceae</taxon>
        <taxon>Epidendroideae</taxon>
        <taxon>Malaxideae</taxon>
        <taxon>Dendrobiinae</taxon>
        <taxon>Dendrobium</taxon>
    </lineage>
</organism>
<name>A0A2I0VAQ3_9ASPA</name>
<reference evidence="2 3" key="1">
    <citation type="journal article" date="2016" name="Sci. Rep.">
        <title>The Dendrobium catenatum Lindl. genome sequence provides insights into polysaccharide synthase, floral development and adaptive evolution.</title>
        <authorList>
            <person name="Zhang G.Q."/>
            <person name="Xu Q."/>
            <person name="Bian C."/>
            <person name="Tsai W.C."/>
            <person name="Yeh C.M."/>
            <person name="Liu K.W."/>
            <person name="Yoshida K."/>
            <person name="Zhang L.S."/>
            <person name="Chang S.B."/>
            <person name="Chen F."/>
            <person name="Shi Y."/>
            <person name="Su Y.Y."/>
            <person name="Zhang Y.Q."/>
            <person name="Chen L.J."/>
            <person name="Yin Y."/>
            <person name="Lin M."/>
            <person name="Huang H."/>
            <person name="Deng H."/>
            <person name="Wang Z.W."/>
            <person name="Zhu S.L."/>
            <person name="Zhao X."/>
            <person name="Deng C."/>
            <person name="Niu S.C."/>
            <person name="Huang J."/>
            <person name="Wang M."/>
            <person name="Liu G.H."/>
            <person name="Yang H.J."/>
            <person name="Xiao X.J."/>
            <person name="Hsiao Y.Y."/>
            <person name="Wu W.L."/>
            <person name="Chen Y.Y."/>
            <person name="Mitsuda N."/>
            <person name="Ohme-Takagi M."/>
            <person name="Luo Y.B."/>
            <person name="Van de Peer Y."/>
            <person name="Liu Z.J."/>
        </authorList>
    </citation>
    <scope>NUCLEOTIDE SEQUENCE [LARGE SCALE GENOMIC DNA]</scope>
    <source>
        <tissue evidence="2">The whole plant</tissue>
    </source>
</reference>
<feature type="region of interest" description="Disordered" evidence="1">
    <location>
        <begin position="59"/>
        <end position="83"/>
    </location>
</feature>
<gene>
    <name evidence="2" type="ORF">MA16_Dca027933</name>
</gene>
<proteinExistence type="predicted"/>